<keyword evidence="3" id="KW-0645">Protease</keyword>
<keyword evidence="8" id="KW-0732">Signal</keyword>
<dbReference type="InterPro" id="IPR024079">
    <property type="entry name" value="MetalloPept_cat_dom_sf"/>
</dbReference>
<evidence type="ECO:0000313" key="12">
    <source>
        <dbReference type="Proteomes" id="UP000247792"/>
    </source>
</evidence>
<dbReference type="PANTHER" id="PTHR11733:SF167">
    <property type="entry name" value="FI17812P1-RELATED"/>
    <property type="match status" value="1"/>
</dbReference>
<evidence type="ECO:0000256" key="4">
    <source>
        <dbReference type="ARBA" id="ARBA00022723"/>
    </source>
</evidence>
<evidence type="ECO:0000256" key="3">
    <source>
        <dbReference type="ARBA" id="ARBA00022670"/>
    </source>
</evidence>
<dbReference type="InterPro" id="IPR042089">
    <property type="entry name" value="Peptidase_M13_dom_2"/>
</dbReference>
<feature type="domain" description="Peptidase M13 N-terminal" evidence="10">
    <location>
        <begin position="53"/>
        <end position="431"/>
    </location>
</feature>
<keyword evidence="6" id="KW-0862">Zinc</keyword>
<dbReference type="Pfam" id="PF05649">
    <property type="entry name" value="Peptidase_M13_N"/>
    <property type="match status" value="1"/>
</dbReference>
<comment type="cofactor">
    <cofactor evidence="1">
        <name>Zn(2+)</name>
        <dbReference type="ChEBI" id="CHEBI:29105"/>
    </cofactor>
</comment>
<dbReference type="RefSeq" id="WP_245936799.1">
    <property type="nucleotide sequence ID" value="NZ_QJKB01000001.1"/>
</dbReference>
<keyword evidence="4" id="KW-0479">Metal-binding</keyword>
<dbReference type="AlphaFoldDB" id="A0A318JHQ1"/>
<dbReference type="InterPro" id="IPR018497">
    <property type="entry name" value="Peptidase_M13_C"/>
</dbReference>
<dbReference type="GO" id="GO:0016485">
    <property type="term" value="P:protein processing"/>
    <property type="evidence" value="ECO:0007669"/>
    <property type="project" value="TreeGrafter"/>
</dbReference>
<feature type="signal peptide" evidence="8">
    <location>
        <begin position="1"/>
        <end position="24"/>
    </location>
</feature>
<dbReference type="Proteomes" id="UP000247792">
    <property type="component" value="Unassembled WGS sequence"/>
</dbReference>
<dbReference type="Gene3D" id="1.10.1380.10">
    <property type="entry name" value="Neutral endopeptidase , domain2"/>
    <property type="match status" value="1"/>
</dbReference>
<dbReference type="InterPro" id="IPR008753">
    <property type="entry name" value="Peptidase_M13_N"/>
</dbReference>
<dbReference type="CDD" id="cd08662">
    <property type="entry name" value="M13"/>
    <property type="match status" value="1"/>
</dbReference>
<dbReference type="PROSITE" id="PS51885">
    <property type="entry name" value="NEPRILYSIN"/>
    <property type="match status" value="1"/>
</dbReference>
<name>A0A318JHQ1_9BURK</name>
<evidence type="ECO:0000256" key="8">
    <source>
        <dbReference type="SAM" id="SignalP"/>
    </source>
</evidence>
<protein>
    <submittedName>
        <fullName evidence="11">Putative metalloendopeptidase</fullName>
    </submittedName>
</protein>
<evidence type="ECO:0000256" key="5">
    <source>
        <dbReference type="ARBA" id="ARBA00022801"/>
    </source>
</evidence>
<keyword evidence="12" id="KW-1185">Reference proteome</keyword>
<dbReference type="Gene3D" id="3.40.390.10">
    <property type="entry name" value="Collagenase (Catalytic Domain)"/>
    <property type="match status" value="1"/>
</dbReference>
<evidence type="ECO:0000259" key="9">
    <source>
        <dbReference type="Pfam" id="PF01431"/>
    </source>
</evidence>
<dbReference type="InterPro" id="IPR000718">
    <property type="entry name" value="Peptidase_M13"/>
</dbReference>
<dbReference type="SUPFAM" id="SSF55486">
    <property type="entry name" value="Metalloproteases ('zincins'), catalytic domain"/>
    <property type="match status" value="1"/>
</dbReference>
<dbReference type="EMBL" id="QJKB01000001">
    <property type="protein sequence ID" value="PXX46883.1"/>
    <property type="molecule type" value="Genomic_DNA"/>
</dbReference>
<keyword evidence="7" id="KW-0482">Metalloprotease</keyword>
<keyword evidence="5" id="KW-0378">Hydrolase</keyword>
<evidence type="ECO:0000259" key="10">
    <source>
        <dbReference type="Pfam" id="PF05649"/>
    </source>
</evidence>
<evidence type="ECO:0000256" key="7">
    <source>
        <dbReference type="ARBA" id="ARBA00023049"/>
    </source>
</evidence>
<dbReference type="Pfam" id="PF01431">
    <property type="entry name" value="Peptidase_M13"/>
    <property type="match status" value="1"/>
</dbReference>
<feature type="domain" description="Peptidase M13 C-terminal" evidence="9">
    <location>
        <begin position="483"/>
        <end position="684"/>
    </location>
</feature>
<evidence type="ECO:0000256" key="2">
    <source>
        <dbReference type="ARBA" id="ARBA00007357"/>
    </source>
</evidence>
<gene>
    <name evidence="11" type="ORF">DFR42_101459</name>
</gene>
<dbReference type="PANTHER" id="PTHR11733">
    <property type="entry name" value="ZINC METALLOPROTEASE FAMILY M13 NEPRILYSIN-RELATED"/>
    <property type="match status" value="1"/>
</dbReference>
<sequence length="687" mass="75815">MKAQVLSAIALMIAGTVGSQLATAAEPAKTASATSVLLSGIESKHNDAAVRAQDDFFRHVNGSWLKNTEIPSDRSSAGAFMDLREATIPHLHSIIESLAKAKNKPGTDAQKIADMYASYMDTAHIDSLGLKPLQAEFAKVDGMTDKKQIPGLMAWLNRASISAPYDFQIHQDNKDSTKYVLDITQSGLGLPDRDYYLNNDDAKLKEFRAKYLTHIEKMLTLAGDKDAGKHAADILALETELAKIQWTKVELRDPVKAYNKIEISKLDALTPGYDWNSYLGEMGAKGKIDYIIVSQPSYLTGLSKILQDTSLDNLKTYFKWHILRSAAGQLPTKFSDENFAFNSTTLLGVPAQEARWKRGVRLADSALGESLGKLYVAKHFPAQSKARMEKLVGNLLLAYKQSIDTLDWMSPETKKEAQAKLATFMPKIGYPNKWRDYSGLTITKGDAVGNLRNARLYAAQFELNKLGKPVDRDEWGMTPQTVNAYYNPELNEIVFPAAILQPPFFNAKADDAVNYGGIGAVIGHEISHGFDDQGAQYDGVGNLRDWWTKEDHAKFAAKTAVLIKQYSAFSPIPGYNVNGELTLGENIADNSGLAIAYKAYKLSLGGKPAPVVGGLTGDQRFFMGFAQVWRGKMRDQAMIARLKTDPHSPGEIRANGTLRNMPGFYDAYKLKEGDKMFLSPAERVSIW</sequence>
<evidence type="ECO:0000256" key="6">
    <source>
        <dbReference type="ARBA" id="ARBA00022833"/>
    </source>
</evidence>
<proteinExistence type="inferred from homology"/>
<evidence type="ECO:0000313" key="11">
    <source>
        <dbReference type="EMBL" id="PXX46883.1"/>
    </source>
</evidence>
<dbReference type="GO" id="GO:0005886">
    <property type="term" value="C:plasma membrane"/>
    <property type="evidence" value="ECO:0007669"/>
    <property type="project" value="TreeGrafter"/>
</dbReference>
<evidence type="ECO:0000256" key="1">
    <source>
        <dbReference type="ARBA" id="ARBA00001947"/>
    </source>
</evidence>
<feature type="chain" id="PRO_5016285269" evidence="8">
    <location>
        <begin position="25"/>
        <end position="687"/>
    </location>
</feature>
<dbReference type="GO" id="GO:0046872">
    <property type="term" value="F:metal ion binding"/>
    <property type="evidence" value="ECO:0007669"/>
    <property type="project" value="UniProtKB-KW"/>
</dbReference>
<reference evidence="11 12" key="1">
    <citation type="submission" date="2018-05" db="EMBL/GenBank/DDBJ databases">
        <title>Genomic Encyclopedia of Type Strains, Phase IV (KMG-IV): sequencing the most valuable type-strain genomes for metagenomic binning, comparative biology and taxonomic classification.</title>
        <authorList>
            <person name="Goeker M."/>
        </authorList>
    </citation>
    <scope>NUCLEOTIDE SEQUENCE [LARGE SCALE GENOMIC DNA]</scope>
    <source>
        <strain evidence="11 12">DSM 19792</strain>
    </source>
</reference>
<accession>A0A318JHQ1</accession>
<organism evidence="11 12">
    <name type="scientific">Undibacterium pigrum</name>
    <dbReference type="NCBI Taxonomy" id="401470"/>
    <lineage>
        <taxon>Bacteria</taxon>
        <taxon>Pseudomonadati</taxon>
        <taxon>Pseudomonadota</taxon>
        <taxon>Betaproteobacteria</taxon>
        <taxon>Burkholderiales</taxon>
        <taxon>Oxalobacteraceae</taxon>
        <taxon>Undibacterium</taxon>
    </lineage>
</organism>
<dbReference type="PRINTS" id="PR00786">
    <property type="entry name" value="NEPRILYSIN"/>
</dbReference>
<comment type="similarity">
    <text evidence="2">Belongs to the peptidase M13 family.</text>
</comment>
<dbReference type="GO" id="GO:0004222">
    <property type="term" value="F:metalloendopeptidase activity"/>
    <property type="evidence" value="ECO:0007669"/>
    <property type="project" value="InterPro"/>
</dbReference>
<comment type="caution">
    <text evidence="11">The sequence shown here is derived from an EMBL/GenBank/DDBJ whole genome shotgun (WGS) entry which is preliminary data.</text>
</comment>